<proteinExistence type="predicted"/>
<reference evidence="1" key="1">
    <citation type="journal article" date="2020" name="Stud. Mycol.">
        <title>101 Dothideomycetes genomes: a test case for predicting lifestyles and emergence of pathogens.</title>
        <authorList>
            <person name="Haridas S."/>
            <person name="Albert R."/>
            <person name="Binder M."/>
            <person name="Bloem J."/>
            <person name="Labutti K."/>
            <person name="Salamov A."/>
            <person name="Andreopoulos B."/>
            <person name="Baker S."/>
            <person name="Barry K."/>
            <person name="Bills G."/>
            <person name="Bluhm B."/>
            <person name="Cannon C."/>
            <person name="Castanera R."/>
            <person name="Culley D."/>
            <person name="Daum C."/>
            <person name="Ezra D."/>
            <person name="Gonzalez J."/>
            <person name="Henrissat B."/>
            <person name="Kuo A."/>
            <person name="Liang C."/>
            <person name="Lipzen A."/>
            <person name="Lutzoni F."/>
            <person name="Magnuson J."/>
            <person name="Mondo S."/>
            <person name="Nolan M."/>
            <person name="Ohm R."/>
            <person name="Pangilinan J."/>
            <person name="Park H.-J."/>
            <person name="Ramirez L."/>
            <person name="Alfaro M."/>
            <person name="Sun H."/>
            <person name="Tritt A."/>
            <person name="Yoshinaga Y."/>
            <person name="Zwiers L.-H."/>
            <person name="Turgeon B."/>
            <person name="Goodwin S."/>
            <person name="Spatafora J."/>
            <person name="Crous P."/>
            <person name="Grigoriev I."/>
        </authorList>
    </citation>
    <scope>NUCLEOTIDE SEQUENCE</scope>
    <source>
        <strain evidence="1">CBS 122368</strain>
    </source>
</reference>
<gene>
    <name evidence="1" type="ORF">BU26DRAFT_517257</name>
</gene>
<evidence type="ECO:0000313" key="1">
    <source>
        <dbReference type="EMBL" id="KAF2252678.1"/>
    </source>
</evidence>
<name>A0A6A6IRH2_9PLEO</name>
<organism evidence="1 2">
    <name type="scientific">Trematosphaeria pertusa</name>
    <dbReference type="NCBI Taxonomy" id="390896"/>
    <lineage>
        <taxon>Eukaryota</taxon>
        <taxon>Fungi</taxon>
        <taxon>Dikarya</taxon>
        <taxon>Ascomycota</taxon>
        <taxon>Pezizomycotina</taxon>
        <taxon>Dothideomycetes</taxon>
        <taxon>Pleosporomycetidae</taxon>
        <taxon>Pleosporales</taxon>
        <taxon>Massarineae</taxon>
        <taxon>Trematosphaeriaceae</taxon>
        <taxon>Trematosphaeria</taxon>
    </lineage>
</organism>
<dbReference type="Proteomes" id="UP000800094">
    <property type="component" value="Unassembled WGS sequence"/>
</dbReference>
<evidence type="ECO:0000313" key="2">
    <source>
        <dbReference type="Proteomes" id="UP000800094"/>
    </source>
</evidence>
<dbReference type="AlphaFoldDB" id="A0A6A6IRH2"/>
<sequence>MFSIPLSVLSASSSSRTRPLKNCTYVSATLIFCSRSPVIKFVMLVVVGAPSAVAPSKSRVVPFTVWGSVAPGPGRDLGCVLLSSAGSDFALRPAFFFLLDASTPFFLPPFALSLLQLRLPSLFCSFLFRRRASIDEIARLVSWSTLPLACIVLVFQISDPTLLVLINVFSGGRDHSNNLISGSTFSIAFCMTASSQYRPSTSKY</sequence>
<dbReference type="RefSeq" id="XP_033687682.1">
    <property type="nucleotide sequence ID" value="XM_033828531.1"/>
</dbReference>
<protein>
    <submittedName>
        <fullName evidence="1">Uncharacterized protein</fullName>
    </submittedName>
</protein>
<accession>A0A6A6IRH2</accession>
<keyword evidence="2" id="KW-1185">Reference proteome</keyword>
<dbReference type="EMBL" id="ML987192">
    <property type="protein sequence ID" value="KAF2252678.1"/>
    <property type="molecule type" value="Genomic_DNA"/>
</dbReference>
<feature type="non-terminal residue" evidence="1">
    <location>
        <position position="204"/>
    </location>
</feature>
<dbReference type="GeneID" id="54581861"/>